<evidence type="ECO:0000313" key="3">
    <source>
        <dbReference type="Proteomes" id="UP000231658"/>
    </source>
</evidence>
<dbReference type="Pfam" id="PF01841">
    <property type="entry name" value="Transglut_core"/>
    <property type="match status" value="1"/>
</dbReference>
<name>A0A1C3RL34_9PROT</name>
<sequence length="266" mass="29736">MIIKIKHESHYALEVAARRAVQYLRLTPRNDRNQRVLHWSVTGPESLKQWTDGFGNIVHIATENAEHHDLKIIVEGEIETKDTAGVLKLDDGLPPIMFLRETPLTEVSPELEAFSQNYTNIREEQGDISFLHELMNGLANEITYVSGVSDVTSNAADVFESKKGVCQDFAHLYIAACRVHNVPCRYISGYITNGIGEPASHAWAEAYIHNFGWISMDPSNRQSATESYVRLAIGYDYSCAAPIIGVRTGGYGEKLNIDVQVSQKQE</sequence>
<accession>A0A1C3RL34</accession>
<organism evidence="2 3">
    <name type="scientific">Candidatus Terasakiella magnetica</name>
    <dbReference type="NCBI Taxonomy" id="1867952"/>
    <lineage>
        <taxon>Bacteria</taxon>
        <taxon>Pseudomonadati</taxon>
        <taxon>Pseudomonadota</taxon>
        <taxon>Alphaproteobacteria</taxon>
        <taxon>Rhodospirillales</taxon>
        <taxon>Terasakiellaceae</taxon>
        <taxon>Terasakiella</taxon>
    </lineage>
</organism>
<gene>
    <name evidence="2" type="ORF">MTBPR1_80007</name>
</gene>
<dbReference type="SUPFAM" id="SSF54001">
    <property type="entry name" value="Cysteine proteinases"/>
    <property type="match status" value="1"/>
</dbReference>
<reference evidence="2 3" key="1">
    <citation type="submission" date="2016-07" db="EMBL/GenBank/DDBJ databases">
        <authorList>
            <person name="Lefevre C.T."/>
        </authorList>
    </citation>
    <scope>NUCLEOTIDE SEQUENCE [LARGE SCALE GENOMIC DNA]</scope>
    <source>
        <strain evidence="2">PR1</strain>
    </source>
</reference>
<dbReference type="SMART" id="SM00460">
    <property type="entry name" value="TGc"/>
    <property type="match status" value="1"/>
</dbReference>
<dbReference type="Proteomes" id="UP000231658">
    <property type="component" value="Unassembled WGS sequence"/>
</dbReference>
<dbReference type="InterPro" id="IPR013589">
    <property type="entry name" value="Bac_transglu_N"/>
</dbReference>
<protein>
    <submittedName>
        <fullName evidence="2">Transglutaminase domain protein</fullName>
    </submittedName>
</protein>
<feature type="domain" description="Transglutaminase-like" evidence="1">
    <location>
        <begin position="158"/>
        <end position="220"/>
    </location>
</feature>
<dbReference type="PANTHER" id="PTHR33490">
    <property type="entry name" value="BLR5614 PROTEIN-RELATED"/>
    <property type="match status" value="1"/>
</dbReference>
<evidence type="ECO:0000313" key="2">
    <source>
        <dbReference type="EMBL" id="SCA57953.1"/>
    </source>
</evidence>
<dbReference type="OrthoDB" id="9804023at2"/>
<keyword evidence="3" id="KW-1185">Reference proteome</keyword>
<dbReference type="STRING" id="1867952.MTBPR1_80007"/>
<dbReference type="InterPro" id="IPR038765">
    <property type="entry name" value="Papain-like_cys_pep_sf"/>
</dbReference>
<dbReference type="PANTHER" id="PTHR33490:SF6">
    <property type="entry name" value="SLL1049 PROTEIN"/>
    <property type="match status" value="1"/>
</dbReference>
<dbReference type="AlphaFoldDB" id="A0A1C3RL34"/>
<proteinExistence type="predicted"/>
<dbReference type="Pfam" id="PF08379">
    <property type="entry name" value="Bact_transglu_N"/>
    <property type="match status" value="1"/>
</dbReference>
<evidence type="ECO:0000259" key="1">
    <source>
        <dbReference type="SMART" id="SM00460"/>
    </source>
</evidence>
<dbReference type="InterPro" id="IPR002931">
    <property type="entry name" value="Transglutaminase-like"/>
</dbReference>
<dbReference type="RefSeq" id="WP_069189966.1">
    <property type="nucleotide sequence ID" value="NZ_FLYE01000047.1"/>
</dbReference>
<dbReference type="EMBL" id="FLYE01000047">
    <property type="protein sequence ID" value="SCA57953.1"/>
    <property type="molecule type" value="Genomic_DNA"/>
</dbReference>
<dbReference type="Gene3D" id="3.10.620.30">
    <property type="match status" value="1"/>
</dbReference>